<organism evidence="1">
    <name type="scientific">freshwater metagenome</name>
    <dbReference type="NCBI Taxonomy" id="449393"/>
    <lineage>
        <taxon>unclassified sequences</taxon>
        <taxon>metagenomes</taxon>
        <taxon>ecological metagenomes</taxon>
    </lineage>
</organism>
<gene>
    <name evidence="1" type="ORF">UFOPK3197_01150</name>
</gene>
<accession>A0A6J7AKZ5</accession>
<dbReference type="AlphaFoldDB" id="A0A6J7AKZ5"/>
<protein>
    <submittedName>
        <fullName evidence="1">Unannotated protein</fullName>
    </submittedName>
</protein>
<sequence>MAAIGARIKMTSEITKAIGLPLLSRSSRRPPLNHIMRVSMSLSKAIAPAVVAATADTKVSLFATCDIS</sequence>
<name>A0A6J7AKZ5_9ZZZZ</name>
<evidence type="ECO:0000313" key="1">
    <source>
        <dbReference type="EMBL" id="CAB4833138.1"/>
    </source>
</evidence>
<reference evidence="1" key="1">
    <citation type="submission" date="2020-05" db="EMBL/GenBank/DDBJ databases">
        <authorList>
            <person name="Chiriac C."/>
            <person name="Salcher M."/>
            <person name="Ghai R."/>
            <person name="Kavagutti S V."/>
        </authorList>
    </citation>
    <scope>NUCLEOTIDE SEQUENCE</scope>
</reference>
<proteinExistence type="predicted"/>
<dbReference type="EMBL" id="CAFABI010000167">
    <property type="protein sequence ID" value="CAB4833138.1"/>
    <property type="molecule type" value="Genomic_DNA"/>
</dbReference>